<dbReference type="EMBL" id="CP023701">
    <property type="protein sequence ID" value="QEU77897.1"/>
    <property type="molecule type" value="Genomic_DNA"/>
</dbReference>
<dbReference type="InterPro" id="IPR023214">
    <property type="entry name" value="HAD_sf"/>
</dbReference>
<dbReference type="Proteomes" id="UP000634660">
    <property type="component" value="Unassembled WGS sequence"/>
</dbReference>
<dbReference type="InterPro" id="IPR036412">
    <property type="entry name" value="HAD-like_sf"/>
</dbReference>
<dbReference type="AlphaFoldDB" id="A0A5P2UMM9"/>
<dbReference type="CDD" id="cd02603">
    <property type="entry name" value="HAD_sEH-N_like"/>
    <property type="match status" value="1"/>
</dbReference>
<dbReference type="NCBIfam" id="TIGR01509">
    <property type="entry name" value="HAD-SF-IA-v3"/>
    <property type="match status" value="1"/>
</dbReference>
<dbReference type="PANTHER" id="PTHR43611:SF3">
    <property type="entry name" value="FLAVIN MONONUCLEOTIDE HYDROLASE 1, CHLOROPLATIC"/>
    <property type="match status" value="1"/>
</dbReference>
<organism evidence="2 3">
    <name type="scientific">Streptomyces subrutilus</name>
    <dbReference type="NCBI Taxonomy" id="36818"/>
    <lineage>
        <taxon>Bacteria</taxon>
        <taxon>Bacillati</taxon>
        <taxon>Actinomycetota</taxon>
        <taxon>Actinomycetes</taxon>
        <taxon>Kitasatosporales</taxon>
        <taxon>Streptomycetaceae</taxon>
        <taxon>Streptomyces</taxon>
    </lineage>
</organism>
<dbReference type="InterPro" id="IPR006439">
    <property type="entry name" value="HAD-SF_hydro_IA"/>
</dbReference>
<reference evidence="2 3" key="2">
    <citation type="submission" date="2017-09" db="EMBL/GenBank/DDBJ databases">
        <authorList>
            <person name="Lee N."/>
            <person name="Cho B.-K."/>
        </authorList>
    </citation>
    <scope>NUCLEOTIDE SEQUENCE [LARGE SCALE GENOMIC DNA]</scope>
    <source>
        <strain evidence="2 3">ATCC 27467</strain>
    </source>
</reference>
<evidence type="ECO:0000313" key="3">
    <source>
        <dbReference type="Proteomes" id="UP000326831"/>
    </source>
</evidence>
<dbReference type="Gene3D" id="3.40.50.1000">
    <property type="entry name" value="HAD superfamily/HAD-like"/>
    <property type="match status" value="1"/>
</dbReference>
<gene>
    <name evidence="2" type="ORF">CP968_06035</name>
    <name evidence="1" type="ORF">GCM10010371_23340</name>
</gene>
<dbReference type="KEGG" id="ssub:CP968_06035"/>
<dbReference type="Pfam" id="PF00702">
    <property type="entry name" value="Hydrolase"/>
    <property type="match status" value="1"/>
</dbReference>
<dbReference type="GO" id="GO:0016787">
    <property type="term" value="F:hydrolase activity"/>
    <property type="evidence" value="ECO:0007669"/>
    <property type="project" value="UniProtKB-KW"/>
</dbReference>
<evidence type="ECO:0000313" key="1">
    <source>
        <dbReference type="EMBL" id="GGZ63146.1"/>
    </source>
</evidence>
<accession>A0A5P2UMM9</accession>
<dbReference type="InterPro" id="IPR023198">
    <property type="entry name" value="PGP-like_dom2"/>
</dbReference>
<dbReference type="SFLD" id="SFLDS00003">
    <property type="entry name" value="Haloacid_Dehalogenase"/>
    <property type="match status" value="1"/>
</dbReference>
<dbReference type="Gene3D" id="1.10.150.240">
    <property type="entry name" value="Putative phosphatase, domain 2"/>
    <property type="match status" value="1"/>
</dbReference>
<protein>
    <submittedName>
        <fullName evidence="2">HAD family phosphatase</fullName>
    </submittedName>
    <submittedName>
        <fullName evidence="1">Hydrolase</fullName>
    </submittedName>
</protein>
<proteinExistence type="predicted"/>
<evidence type="ECO:0000313" key="2">
    <source>
        <dbReference type="EMBL" id="QEU77897.1"/>
    </source>
</evidence>
<name>A0A5P2UMM9_9ACTN</name>
<dbReference type="SUPFAM" id="SSF56784">
    <property type="entry name" value="HAD-like"/>
    <property type="match status" value="1"/>
</dbReference>
<sequence length="200" mass="21569">MKAVLFDLFGVIARLQSPASQAVLEETIGADRERFWAAYWGHRAPYDRGDVTGPAYWRGVCESLGIAPDARLTADLIAADLDSWSGIDQHAVDLLDTLAGRGHTLGLLSNIPEELAARYETTHPWLDRFSVIGFSCRIGSAKPEPAAYAWCVRELGLAPGEILFVDDRADNVAAARELGLDGHVFTTPDALEAALAGPPV</sequence>
<dbReference type="Proteomes" id="UP000326831">
    <property type="component" value="Chromosome"/>
</dbReference>
<keyword evidence="1" id="KW-0378">Hydrolase</keyword>
<keyword evidence="3" id="KW-1185">Reference proteome</keyword>
<dbReference type="EMBL" id="BMVX01000007">
    <property type="protein sequence ID" value="GGZ63146.1"/>
    <property type="molecule type" value="Genomic_DNA"/>
</dbReference>
<dbReference type="RefSeq" id="WP_150516999.1">
    <property type="nucleotide sequence ID" value="NZ_BMVX01000007.1"/>
</dbReference>
<reference evidence="1" key="3">
    <citation type="submission" date="2020-09" db="EMBL/GenBank/DDBJ databases">
        <authorList>
            <person name="Sun Q."/>
            <person name="Ohkuma M."/>
        </authorList>
    </citation>
    <scope>NUCLEOTIDE SEQUENCE</scope>
    <source>
        <strain evidence="1">JCM 4834</strain>
    </source>
</reference>
<reference evidence="1" key="1">
    <citation type="journal article" date="2014" name="Int. J. Syst. Evol. Microbiol.">
        <title>Complete genome sequence of Corynebacterium casei LMG S-19264T (=DSM 44701T), isolated from a smear-ripened cheese.</title>
        <authorList>
            <consortium name="US DOE Joint Genome Institute (JGI-PGF)"/>
            <person name="Walter F."/>
            <person name="Albersmeier A."/>
            <person name="Kalinowski J."/>
            <person name="Ruckert C."/>
        </authorList>
    </citation>
    <scope>NUCLEOTIDE SEQUENCE</scope>
    <source>
        <strain evidence="1">JCM 4834</strain>
    </source>
</reference>
<dbReference type="SFLD" id="SFLDG01129">
    <property type="entry name" value="C1.5:_HAD__Beta-PGM__Phosphata"/>
    <property type="match status" value="1"/>
</dbReference>
<dbReference type="OrthoDB" id="9797415at2"/>
<dbReference type="PANTHER" id="PTHR43611">
    <property type="entry name" value="ALPHA-D-GLUCOSE 1-PHOSPHATE PHOSPHATASE"/>
    <property type="match status" value="1"/>
</dbReference>